<evidence type="ECO:0000313" key="1">
    <source>
        <dbReference type="EMBL" id="AFA39927.1"/>
    </source>
</evidence>
<keyword evidence="2" id="KW-1185">Reference proteome</keyword>
<dbReference type="KEGG" id="pog:Pogu_1900"/>
<accession>H6QB04</accession>
<dbReference type="HOGENOM" id="CLU_3387513_0_0_2"/>
<gene>
    <name evidence="1" type="ordered locus">Pogu_1900</name>
</gene>
<dbReference type="AlphaFoldDB" id="H6QB04"/>
<dbReference type="EMBL" id="CP003316">
    <property type="protein sequence ID" value="AFA39927.1"/>
    <property type="molecule type" value="Genomic_DNA"/>
</dbReference>
<proteinExistence type="predicted"/>
<organism evidence="1 2">
    <name type="scientific">Pyrobaculum oguniense (strain DSM 13380 / JCM 10595 / TE7)</name>
    <dbReference type="NCBI Taxonomy" id="698757"/>
    <lineage>
        <taxon>Archaea</taxon>
        <taxon>Thermoproteota</taxon>
        <taxon>Thermoprotei</taxon>
        <taxon>Thermoproteales</taxon>
        <taxon>Thermoproteaceae</taxon>
        <taxon>Pyrobaculum</taxon>
    </lineage>
</organism>
<dbReference type="Proteomes" id="UP000009062">
    <property type="component" value="Chromosome"/>
</dbReference>
<dbReference type="STRING" id="698757.Pogu_1900"/>
<reference evidence="1 2" key="1">
    <citation type="journal article" date="2012" name="Stand. Genomic Sci.">
        <title>Complete genome sequence of Pyrobaculum oguniense.</title>
        <authorList>
            <person name="Bernick D.L."/>
            <person name="Karplus K."/>
            <person name="Lui L.M."/>
            <person name="Coker J.K."/>
            <person name="Murphy J.N."/>
            <person name="Chan P.P."/>
            <person name="Cozen A.E."/>
            <person name="Lowe T.M."/>
        </authorList>
    </citation>
    <scope>NUCLEOTIDE SEQUENCE [LARGE SCALE GENOMIC DNA]</scope>
    <source>
        <strain evidence="1 2">TE7</strain>
    </source>
</reference>
<evidence type="ECO:0000313" key="2">
    <source>
        <dbReference type="Proteomes" id="UP000009062"/>
    </source>
</evidence>
<protein>
    <submittedName>
        <fullName evidence="1">Uncharacterized protein</fullName>
    </submittedName>
</protein>
<name>H6QB04_PYROT</name>
<sequence length="32" mass="3856">MPEELDRWYVFQPTHVPWPFATREVLVVISGR</sequence>